<comment type="similarity">
    <text evidence="1 5">Belongs to the metallo-dependent hydrolases superfamily. CpsB/CapC family.</text>
</comment>
<protein>
    <recommendedName>
        <fullName evidence="5">Tyrosine-protein phosphatase</fullName>
        <ecNumber evidence="5">3.1.3.48</ecNumber>
    </recommendedName>
</protein>
<dbReference type="UniPathway" id="UPA00934"/>
<evidence type="ECO:0000256" key="5">
    <source>
        <dbReference type="PIRNR" id="PIRNR016557"/>
    </source>
</evidence>
<gene>
    <name evidence="6" type="ORF">A7K91_21365</name>
</gene>
<dbReference type="EC" id="3.1.3.48" evidence="5"/>
<evidence type="ECO:0000313" key="7">
    <source>
        <dbReference type="Proteomes" id="UP000092024"/>
    </source>
</evidence>
<dbReference type="Proteomes" id="UP000092024">
    <property type="component" value="Unassembled WGS sequence"/>
</dbReference>
<evidence type="ECO:0000256" key="3">
    <source>
        <dbReference type="ARBA" id="ARBA00022912"/>
    </source>
</evidence>
<sequence>MIDIHSHILPGLDDGAENFDDTLNMARAACSEGITTIIATPHHANGAYMNPASDVRRLVESVNARLIEAGVPVTVAAGQEIRVHDDLLDAWSRDELLTLAGSRYVLLEMPSSRIPRSMEEMIHELSVMGLTTVIAHPERNSEVVQHPERFEKLIELGACGQVTTHSLLGVFGKRIQQTSLSLLKQGSIQFVSSDAHHISRRGFRLGEAYSFIERTMGEQWSSYLRDNARRLLDNTPLGEQPASSTAGGGQWRRLMSLFSRR</sequence>
<accession>A0A1A5YS35</accession>
<dbReference type="PANTHER" id="PTHR39181">
    <property type="entry name" value="TYROSINE-PROTEIN PHOSPHATASE YWQE"/>
    <property type="match status" value="1"/>
</dbReference>
<reference evidence="6 7" key="1">
    <citation type="submission" date="2016-05" db="EMBL/GenBank/DDBJ databases">
        <title>Paenibacillus oryzae. sp. nov., isolated from the rice root.</title>
        <authorList>
            <person name="Zhang J."/>
            <person name="Zhang X."/>
        </authorList>
    </citation>
    <scope>NUCLEOTIDE SEQUENCE [LARGE SCALE GENOMIC DNA]</scope>
    <source>
        <strain evidence="6 7">1DrF-4</strain>
    </source>
</reference>
<proteinExistence type="inferred from homology"/>
<dbReference type="InterPro" id="IPR032466">
    <property type="entry name" value="Metal_Hydrolase"/>
</dbReference>
<evidence type="ECO:0000313" key="6">
    <source>
        <dbReference type="EMBL" id="OBR68432.1"/>
    </source>
</evidence>
<dbReference type="GO" id="GO:0045227">
    <property type="term" value="P:capsule polysaccharide biosynthetic process"/>
    <property type="evidence" value="ECO:0007669"/>
    <property type="project" value="UniProtKB-UniPathway"/>
</dbReference>
<organism evidence="6 7">
    <name type="scientific">Paenibacillus oryzae</name>
    <dbReference type="NCBI Taxonomy" id="1844972"/>
    <lineage>
        <taxon>Bacteria</taxon>
        <taxon>Bacillati</taxon>
        <taxon>Bacillota</taxon>
        <taxon>Bacilli</taxon>
        <taxon>Bacillales</taxon>
        <taxon>Paenibacillaceae</taxon>
        <taxon>Paenibacillus</taxon>
    </lineage>
</organism>
<keyword evidence="2 5" id="KW-0378">Hydrolase</keyword>
<evidence type="ECO:0000256" key="4">
    <source>
        <dbReference type="ARBA" id="ARBA00051722"/>
    </source>
</evidence>
<evidence type="ECO:0000256" key="1">
    <source>
        <dbReference type="ARBA" id="ARBA00005750"/>
    </source>
</evidence>
<dbReference type="Pfam" id="PF19567">
    <property type="entry name" value="CpsB_CapC"/>
    <property type="match status" value="1"/>
</dbReference>
<keyword evidence="3 5" id="KW-0904">Protein phosphatase</keyword>
<dbReference type="PIRSF" id="PIRSF016557">
    <property type="entry name" value="Caps_synth_CpsB"/>
    <property type="match status" value="1"/>
</dbReference>
<dbReference type="Gene3D" id="3.20.20.140">
    <property type="entry name" value="Metal-dependent hydrolases"/>
    <property type="match status" value="1"/>
</dbReference>
<dbReference type="SUPFAM" id="SSF51556">
    <property type="entry name" value="Metallo-dependent hydrolases"/>
    <property type="match status" value="1"/>
</dbReference>
<name>A0A1A5YS35_9BACL</name>
<keyword evidence="7" id="KW-1185">Reference proteome</keyword>
<comment type="catalytic activity">
    <reaction evidence="4 5">
        <text>O-phospho-L-tyrosyl-[protein] + H2O = L-tyrosyl-[protein] + phosphate</text>
        <dbReference type="Rhea" id="RHEA:10684"/>
        <dbReference type="Rhea" id="RHEA-COMP:10136"/>
        <dbReference type="Rhea" id="RHEA-COMP:20101"/>
        <dbReference type="ChEBI" id="CHEBI:15377"/>
        <dbReference type="ChEBI" id="CHEBI:43474"/>
        <dbReference type="ChEBI" id="CHEBI:46858"/>
        <dbReference type="ChEBI" id="CHEBI:61978"/>
        <dbReference type="EC" id="3.1.3.48"/>
    </reaction>
</comment>
<dbReference type="STRING" id="1844972.A7K91_21365"/>
<dbReference type="PANTHER" id="PTHR39181:SF1">
    <property type="entry name" value="TYROSINE-PROTEIN PHOSPHATASE YWQE"/>
    <property type="match status" value="1"/>
</dbReference>
<dbReference type="AlphaFoldDB" id="A0A1A5YS35"/>
<dbReference type="EMBL" id="LYPA01000026">
    <property type="protein sequence ID" value="OBR68432.1"/>
    <property type="molecule type" value="Genomic_DNA"/>
</dbReference>
<dbReference type="OrthoDB" id="9788539at2"/>
<evidence type="ECO:0000256" key="2">
    <source>
        <dbReference type="ARBA" id="ARBA00022801"/>
    </source>
</evidence>
<dbReference type="GO" id="GO:0030145">
    <property type="term" value="F:manganese ion binding"/>
    <property type="evidence" value="ECO:0007669"/>
    <property type="project" value="UniProtKB-UniRule"/>
</dbReference>
<dbReference type="RefSeq" id="WP_068679230.1">
    <property type="nucleotide sequence ID" value="NZ_LYPA01000026.1"/>
</dbReference>
<dbReference type="InterPro" id="IPR016667">
    <property type="entry name" value="Caps_polysacc_synth_CpsB/CapC"/>
</dbReference>
<dbReference type="GO" id="GO:0004725">
    <property type="term" value="F:protein tyrosine phosphatase activity"/>
    <property type="evidence" value="ECO:0007669"/>
    <property type="project" value="UniProtKB-UniRule"/>
</dbReference>
<comment type="caution">
    <text evidence="6">The sequence shown here is derived from an EMBL/GenBank/DDBJ whole genome shotgun (WGS) entry which is preliminary data.</text>
</comment>